<proteinExistence type="predicted"/>
<dbReference type="PATRIC" id="fig|1354264.4.peg.4104"/>
<dbReference type="Pfam" id="PF13204">
    <property type="entry name" value="Apiosidase"/>
    <property type="match status" value="1"/>
</dbReference>
<feature type="domain" description="Apiosidase-like catalytic" evidence="1">
    <location>
        <begin position="2"/>
        <end position="327"/>
    </location>
</feature>
<dbReference type="Gene3D" id="3.20.20.80">
    <property type="entry name" value="Glycosidases"/>
    <property type="match status" value="1"/>
</dbReference>
<comment type="caution">
    <text evidence="2">The sequence shown here is derived from an EMBL/GenBank/DDBJ whole genome shotgun (WGS) entry which is preliminary data.</text>
</comment>
<evidence type="ECO:0000259" key="1">
    <source>
        <dbReference type="Pfam" id="PF13204"/>
    </source>
</evidence>
<name>A0A1B7JHE3_9ENTR</name>
<dbReference type="PANTHER" id="PTHR37836">
    <property type="entry name" value="LMO1036 PROTEIN"/>
    <property type="match status" value="1"/>
</dbReference>
<dbReference type="AlphaFoldDB" id="A0A1B7JHE3"/>
<dbReference type="PANTHER" id="PTHR37836:SF3">
    <property type="entry name" value="ENDOGLUCANASE"/>
    <property type="match status" value="1"/>
</dbReference>
<dbReference type="InterPro" id="IPR017853">
    <property type="entry name" value="GH"/>
</dbReference>
<dbReference type="InterPro" id="IPR025277">
    <property type="entry name" value="Apiosidase-like_cat_dom"/>
</dbReference>
<dbReference type="Proteomes" id="UP000078386">
    <property type="component" value="Unassembled WGS sequence"/>
</dbReference>
<sequence length="416" mass="48126">MKDGEHFFFLADTVWSVFTNASMPDWITYLEHRKKQGFNTLQINVLPQWDRSKKTHTPHPFPIDEQGYYDISQPNHGYFDNARQMLMEAHNRGFEVALVLVWCSYVPGSWADKLQRTVMLRKNDIHRYVALVHQWFSMVSPLYIISGDTGFESDDIIDYYTIALDTIKRLSPQSLTTLHIRGRLSEIPTRLKESDKIDFWFYQSGHNAQHPEMAYTLAQTFFNEYPEKPIINSEPCYEMMGYSRGQYGRFDRTAVRKAAWQSVLSGASAGITYGAHGLWSWHTRDSVYGTTMGEGFLPPYYWDEALDFPGANDYAWLKNLITRHQLWNLQPYAGLRNSPEPIRAARHGDHLLIYVPYNIQLTLESESSLKQATIVELESQKTISFPLARKDNNVVIPMTSFTGDCLYILHDGSFTL</sequence>
<evidence type="ECO:0000313" key="3">
    <source>
        <dbReference type="Proteomes" id="UP000078386"/>
    </source>
</evidence>
<evidence type="ECO:0000313" key="2">
    <source>
        <dbReference type="EMBL" id="OAT47361.1"/>
    </source>
</evidence>
<dbReference type="EMBL" id="LXEU01000079">
    <property type="protein sequence ID" value="OAT47361.1"/>
    <property type="molecule type" value="Genomic_DNA"/>
</dbReference>
<keyword evidence="3" id="KW-1185">Reference proteome</keyword>
<organism evidence="2 3">
    <name type="scientific">Kluyvera georgiana ATCC 51603</name>
    <dbReference type="NCBI Taxonomy" id="1354264"/>
    <lineage>
        <taxon>Bacteria</taxon>
        <taxon>Pseudomonadati</taxon>
        <taxon>Pseudomonadota</taxon>
        <taxon>Gammaproteobacteria</taxon>
        <taxon>Enterobacterales</taxon>
        <taxon>Enterobacteriaceae</taxon>
        <taxon>Kluyvera</taxon>
    </lineage>
</organism>
<reference evidence="2 3" key="1">
    <citation type="submission" date="2016-04" db="EMBL/GenBank/DDBJ databases">
        <title>ATOL: Assembling a taxonomically balanced genome-scale reconstruction of the evolutionary history of the Enterobacteriaceae.</title>
        <authorList>
            <person name="Plunkett G.III."/>
            <person name="Neeno-Eckwall E.C."/>
            <person name="Glasner J.D."/>
            <person name="Perna N.T."/>
        </authorList>
    </citation>
    <scope>NUCLEOTIDE SEQUENCE [LARGE SCALE GENOMIC DNA]</scope>
    <source>
        <strain evidence="2 3">ATCC 51603</strain>
    </source>
</reference>
<protein>
    <recommendedName>
        <fullName evidence="1">Apiosidase-like catalytic domain-containing protein</fullName>
    </recommendedName>
</protein>
<gene>
    <name evidence="2" type="ORF">M989_03955</name>
</gene>
<dbReference type="SUPFAM" id="SSF51445">
    <property type="entry name" value="(Trans)glycosidases"/>
    <property type="match status" value="1"/>
</dbReference>
<accession>A0A1B7JHE3</accession>